<dbReference type="GO" id="GO:0050610">
    <property type="term" value="F:methylarsonate reductase activity"/>
    <property type="evidence" value="ECO:0007669"/>
    <property type="project" value="UniProtKB-UniRule"/>
</dbReference>
<dbReference type="EC" id="2.5.1.18" evidence="3"/>
<evidence type="ECO:0000259" key="4">
    <source>
        <dbReference type="PROSITE" id="PS50404"/>
    </source>
</evidence>
<dbReference type="FunFam" id="3.40.30.10:FF:000123">
    <property type="entry name" value="Glutathione transferase o1"/>
    <property type="match status" value="1"/>
</dbReference>
<dbReference type="GO" id="GO:0004364">
    <property type="term" value="F:glutathione transferase activity"/>
    <property type="evidence" value="ECO:0007669"/>
    <property type="project" value="UniProtKB-UniRule"/>
</dbReference>
<reference evidence="6" key="1">
    <citation type="submission" date="2021-02" db="EMBL/GenBank/DDBJ databases">
        <authorList>
            <person name="Nowell W R."/>
        </authorList>
    </citation>
    <scope>NUCLEOTIDE SEQUENCE</scope>
</reference>
<dbReference type="PROSITE" id="PS50404">
    <property type="entry name" value="GST_NTER"/>
    <property type="match status" value="1"/>
</dbReference>
<evidence type="ECO:0000259" key="5">
    <source>
        <dbReference type="PROSITE" id="PS50405"/>
    </source>
</evidence>
<dbReference type="EC" id="1.20.4.2" evidence="3"/>
<dbReference type="Proteomes" id="UP000663865">
    <property type="component" value="Unassembled WGS sequence"/>
</dbReference>
<dbReference type="EMBL" id="CAJNYV010000011">
    <property type="protein sequence ID" value="CAF3321700.1"/>
    <property type="molecule type" value="Genomic_DNA"/>
</dbReference>
<evidence type="ECO:0000256" key="1">
    <source>
        <dbReference type="ARBA" id="ARBA00011067"/>
    </source>
</evidence>
<dbReference type="InterPro" id="IPR036249">
    <property type="entry name" value="Thioredoxin-like_sf"/>
</dbReference>
<dbReference type="AlphaFoldDB" id="A0A817U445"/>
<dbReference type="FunFam" id="1.20.1050.10:FF:000009">
    <property type="entry name" value="Glutathione S-transferase omega-1"/>
    <property type="match status" value="1"/>
</dbReference>
<dbReference type="InterPro" id="IPR004045">
    <property type="entry name" value="Glutathione_S-Trfase_N"/>
</dbReference>
<dbReference type="SUPFAM" id="SSF52833">
    <property type="entry name" value="Thioredoxin-like"/>
    <property type="match status" value="1"/>
</dbReference>
<dbReference type="PROSITE" id="PS50405">
    <property type="entry name" value="GST_CTER"/>
    <property type="match status" value="1"/>
</dbReference>
<organism evidence="6 8">
    <name type="scientific">Rotaria socialis</name>
    <dbReference type="NCBI Taxonomy" id="392032"/>
    <lineage>
        <taxon>Eukaryota</taxon>
        <taxon>Metazoa</taxon>
        <taxon>Spiralia</taxon>
        <taxon>Gnathifera</taxon>
        <taxon>Rotifera</taxon>
        <taxon>Eurotatoria</taxon>
        <taxon>Bdelloidea</taxon>
        <taxon>Philodinida</taxon>
        <taxon>Philodinidae</taxon>
        <taxon>Rotaria</taxon>
    </lineage>
</organism>
<dbReference type="InterPro" id="IPR040079">
    <property type="entry name" value="Glutathione_S-Trfase"/>
</dbReference>
<dbReference type="GO" id="GO:0006749">
    <property type="term" value="P:glutathione metabolic process"/>
    <property type="evidence" value="ECO:0007669"/>
    <property type="project" value="UniProtKB-UniRule"/>
</dbReference>
<comment type="catalytic activity">
    <reaction evidence="3">
        <text>L-dehydroascorbate + 2 glutathione = glutathione disulfide + L-ascorbate</text>
        <dbReference type="Rhea" id="RHEA:24424"/>
        <dbReference type="ChEBI" id="CHEBI:38290"/>
        <dbReference type="ChEBI" id="CHEBI:57925"/>
        <dbReference type="ChEBI" id="CHEBI:58297"/>
        <dbReference type="ChEBI" id="CHEBI:58539"/>
        <dbReference type="EC" id="1.8.5.1"/>
    </reaction>
</comment>
<dbReference type="SUPFAM" id="SSF47616">
    <property type="entry name" value="GST C-terminal domain-like"/>
    <property type="match status" value="1"/>
</dbReference>
<keyword evidence="3" id="KW-0808">Transferase</keyword>
<dbReference type="Gene3D" id="1.20.1050.10">
    <property type="match status" value="1"/>
</dbReference>
<keyword evidence="2 3" id="KW-0560">Oxidoreductase</keyword>
<protein>
    <recommendedName>
        <fullName evidence="3">Glutathione S-transferase omega</fullName>
        <shortName evidence="3">GSTO</shortName>
        <ecNumber evidence="3">1.20.4.2</ecNumber>
        <ecNumber evidence="3">1.8.5.1</ecNumber>
        <ecNumber evidence="3">2.5.1.18</ecNumber>
    </recommendedName>
    <alternativeName>
        <fullName evidence="3">Glutathione-dependent dehydroascorbate reductase</fullName>
    </alternativeName>
    <alternativeName>
        <fullName evidence="3">Monomethylarsonic acid reductase</fullName>
    </alternativeName>
</protein>
<dbReference type="Proteomes" id="UP000663838">
    <property type="component" value="Unassembled WGS sequence"/>
</dbReference>
<dbReference type="Pfam" id="PF13410">
    <property type="entry name" value="GST_C_2"/>
    <property type="match status" value="1"/>
</dbReference>
<evidence type="ECO:0000256" key="3">
    <source>
        <dbReference type="RuleBase" id="RU368071"/>
    </source>
</evidence>
<name>A0A817U445_9BILA</name>
<dbReference type="Pfam" id="PF13417">
    <property type="entry name" value="GST_N_3"/>
    <property type="match status" value="1"/>
</dbReference>
<evidence type="ECO:0000256" key="2">
    <source>
        <dbReference type="ARBA" id="ARBA00023002"/>
    </source>
</evidence>
<dbReference type="Gene3D" id="3.40.30.10">
    <property type="entry name" value="Glutaredoxin"/>
    <property type="match status" value="1"/>
</dbReference>
<accession>A0A817U445</accession>
<dbReference type="SFLD" id="SFLDS00019">
    <property type="entry name" value="Glutathione_Transferase_(cytos"/>
    <property type="match status" value="1"/>
</dbReference>
<comment type="caution">
    <text evidence="6">The sequence shown here is derived from an EMBL/GenBank/DDBJ whole genome shotgun (WGS) entry which is preliminary data.</text>
</comment>
<feature type="domain" description="GST C-terminal" evidence="5">
    <location>
        <begin position="109"/>
        <end position="236"/>
    </location>
</feature>
<comment type="catalytic activity">
    <reaction evidence="3">
        <text>methylarsonate + 2 glutathione + H(+) = methylarsonous acid + glutathione disulfide + H2O</text>
        <dbReference type="Rhea" id="RHEA:15969"/>
        <dbReference type="ChEBI" id="CHEBI:15377"/>
        <dbReference type="ChEBI" id="CHEBI:15378"/>
        <dbReference type="ChEBI" id="CHEBI:17826"/>
        <dbReference type="ChEBI" id="CHEBI:33409"/>
        <dbReference type="ChEBI" id="CHEBI:57925"/>
        <dbReference type="ChEBI" id="CHEBI:58297"/>
        <dbReference type="EC" id="1.20.4.2"/>
    </reaction>
</comment>
<dbReference type="EMBL" id="CAJOBS010000125">
    <property type="protein sequence ID" value="CAF4502062.1"/>
    <property type="molecule type" value="Genomic_DNA"/>
</dbReference>
<dbReference type="EC" id="1.8.5.1" evidence="3"/>
<sequence>MATNRKHLKSGSTCPPLKENLLRLYNMRFGPFGRRVKLVLTAKNIPYEEILVNLTDIPEWYLKKNPSGEVPILEWIDPTSNLIRSIPESMIICNYIDDFYPEHHVHPADPYVKAKQQILIDHFGNCVPFFHQVFGQKSQESFDKLYEALVVYEEALDSQFFGGSKPGMLDFMIWPWFELLSALLGPDFNLNSTGKLPKLVVWFKNMLANDTVIKTKGSPEILLKYVKTVAEGKPNYDVE</sequence>
<dbReference type="PANTHER" id="PTHR43968:SF6">
    <property type="entry name" value="GLUTATHIONE S-TRANSFERASE OMEGA"/>
    <property type="match status" value="1"/>
</dbReference>
<feature type="domain" description="GST N-terminal" evidence="4">
    <location>
        <begin position="20"/>
        <end position="104"/>
    </location>
</feature>
<dbReference type="InterPro" id="IPR036282">
    <property type="entry name" value="Glutathione-S-Trfase_C_sf"/>
</dbReference>
<gene>
    <name evidence="6" type="ORF">KIK155_LOCUS556</name>
    <name evidence="7" type="ORF">TOA249_LOCUS3526</name>
</gene>
<dbReference type="PANTHER" id="PTHR43968">
    <property type="match status" value="1"/>
</dbReference>
<dbReference type="InterPro" id="IPR050983">
    <property type="entry name" value="GST_Omega/HSP26"/>
</dbReference>
<dbReference type="PRINTS" id="PR01625">
    <property type="entry name" value="GSTRNSFRASEO"/>
</dbReference>
<comment type="catalytic activity">
    <reaction evidence="3">
        <text>RX + glutathione = an S-substituted glutathione + a halide anion + H(+)</text>
        <dbReference type="Rhea" id="RHEA:16437"/>
        <dbReference type="ChEBI" id="CHEBI:15378"/>
        <dbReference type="ChEBI" id="CHEBI:16042"/>
        <dbReference type="ChEBI" id="CHEBI:17792"/>
        <dbReference type="ChEBI" id="CHEBI:57925"/>
        <dbReference type="ChEBI" id="CHEBI:90779"/>
        <dbReference type="EC" id="2.5.1.18"/>
    </reaction>
</comment>
<comment type="function">
    <text evidence="3">Exhibits glutathione-dependent thiol transferase activity. Has high dehydroascorbate reductase activity and may contribute to the recycling of ascorbic acid. Participates in the biotransformation of inorganic arsenic and reduces monomethylarsonic acid (MMA).</text>
</comment>
<proteinExistence type="inferred from homology"/>
<evidence type="ECO:0000313" key="7">
    <source>
        <dbReference type="EMBL" id="CAF4502062.1"/>
    </source>
</evidence>
<dbReference type="InterPro" id="IPR010987">
    <property type="entry name" value="Glutathione-S-Trfase_C-like"/>
</dbReference>
<dbReference type="GO" id="GO:0045174">
    <property type="term" value="F:glutathione dehydrogenase (ascorbate) activity"/>
    <property type="evidence" value="ECO:0007669"/>
    <property type="project" value="UniProtKB-UniRule"/>
</dbReference>
<dbReference type="SFLD" id="SFLDG00358">
    <property type="entry name" value="Main_(cytGST)"/>
    <property type="match status" value="1"/>
</dbReference>
<dbReference type="GO" id="GO:0005737">
    <property type="term" value="C:cytoplasm"/>
    <property type="evidence" value="ECO:0007669"/>
    <property type="project" value="InterPro"/>
</dbReference>
<dbReference type="InterPro" id="IPR005442">
    <property type="entry name" value="GST_omega"/>
</dbReference>
<evidence type="ECO:0000313" key="8">
    <source>
        <dbReference type="Proteomes" id="UP000663865"/>
    </source>
</evidence>
<comment type="similarity">
    <text evidence="1 3">Belongs to the GST superfamily. Omega family.</text>
</comment>
<evidence type="ECO:0000313" key="6">
    <source>
        <dbReference type="EMBL" id="CAF3321700.1"/>
    </source>
</evidence>